<gene>
    <name evidence="1" type="ORF">FRZ06_21090</name>
</gene>
<dbReference type="EMBL" id="CP042469">
    <property type="protein sequence ID" value="QOX65665.1"/>
    <property type="molecule type" value="Genomic_DNA"/>
</dbReference>
<organism evidence="1 2">
    <name type="scientific">Anoxybacterium hadale</name>
    <dbReference type="NCBI Taxonomy" id="3408580"/>
    <lineage>
        <taxon>Bacteria</taxon>
        <taxon>Bacillati</taxon>
        <taxon>Bacillota</taxon>
        <taxon>Clostridia</taxon>
        <taxon>Peptostreptococcales</taxon>
        <taxon>Anaerovoracaceae</taxon>
        <taxon>Anoxybacterium</taxon>
    </lineage>
</organism>
<dbReference type="Proteomes" id="UP000594014">
    <property type="component" value="Chromosome"/>
</dbReference>
<proteinExistence type="predicted"/>
<evidence type="ECO:0000313" key="2">
    <source>
        <dbReference type="Proteomes" id="UP000594014"/>
    </source>
</evidence>
<name>A0ACD1AGN9_9FIRM</name>
<accession>A0ACD1AGN9</accession>
<sequence>MLNWQSINELVDGEYLDNELGIIPRHNYIVGLKNYVLATLEQLIGNLSRSNINDDMIKFLCASLYSVAQKGNERYFEVLREVHEVTGIEGNVEDIITKVQENYQNNTLTDPESIVLSEIASMNYYEYLMKSDYQRCDYGAMLTLSRLAYQIILQGLDRYIDCIEMFVDTDGLLASWQYDFAEKKNENIWIEWIPLDKVDFYYSIYHTNCGGLSENSMWDLASADSVAEQFEKDDGRKTVSYNMPFKQYCGVIEQEINEIIQLSDIKNKPTEHLMWYDMKKFVIENKVKFVEATFSFNKMLQDLYWPRNLSSHGEKITKGQYEKLNYYKDRQLFELISWTKLELLGIKFEPVLPDNQ</sequence>
<keyword evidence="2" id="KW-1185">Reference proteome</keyword>
<evidence type="ECO:0000313" key="1">
    <source>
        <dbReference type="EMBL" id="QOX65665.1"/>
    </source>
</evidence>
<protein>
    <submittedName>
        <fullName evidence="1">Uncharacterized protein</fullName>
    </submittedName>
</protein>
<reference evidence="1" key="1">
    <citation type="submission" date="2019-08" db="EMBL/GenBank/DDBJ databases">
        <title>Genome sequence of Clostridiales bacterium MT110.</title>
        <authorList>
            <person name="Cao J."/>
        </authorList>
    </citation>
    <scope>NUCLEOTIDE SEQUENCE</scope>
    <source>
        <strain evidence="1">MT110</strain>
    </source>
</reference>